<reference evidence="11 12" key="1">
    <citation type="journal article" date="2023" name="Hortic Res">
        <title>Pangenome of water caltrop reveals structural variations and asymmetric subgenome divergence after allopolyploidization.</title>
        <authorList>
            <person name="Zhang X."/>
            <person name="Chen Y."/>
            <person name="Wang L."/>
            <person name="Yuan Y."/>
            <person name="Fang M."/>
            <person name="Shi L."/>
            <person name="Lu R."/>
            <person name="Comes H.P."/>
            <person name="Ma Y."/>
            <person name="Chen Y."/>
            <person name="Huang G."/>
            <person name="Zhou Y."/>
            <person name="Zheng Z."/>
            <person name="Qiu Y."/>
        </authorList>
    </citation>
    <scope>NUCLEOTIDE SEQUENCE [LARGE SCALE GENOMIC DNA]</scope>
    <source>
        <strain evidence="11">F231</strain>
    </source>
</reference>
<evidence type="ECO:0000313" key="11">
    <source>
        <dbReference type="EMBL" id="KAK4803971.1"/>
    </source>
</evidence>
<keyword evidence="6 7" id="KW-0505">Motor protein</keyword>
<dbReference type="GO" id="GO:0007018">
    <property type="term" value="P:microtubule-based movement"/>
    <property type="evidence" value="ECO:0007669"/>
    <property type="project" value="InterPro"/>
</dbReference>
<dbReference type="EMBL" id="JAXQNO010000001">
    <property type="protein sequence ID" value="KAK4803971.1"/>
    <property type="molecule type" value="Genomic_DNA"/>
</dbReference>
<evidence type="ECO:0000256" key="6">
    <source>
        <dbReference type="ARBA" id="ARBA00023175"/>
    </source>
</evidence>
<dbReference type="AlphaFoldDB" id="A0AAN7RN51"/>
<comment type="similarity">
    <text evidence="1">Belongs to the TRAFAC class myosin-kinesin ATPase superfamily. Kinesin family. KIN-14 subfamily.</text>
</comment>
<dbReference type="SUPFAM" id="SSF52540">
    <property type="entry name" value="P-loop containing nucleoside triphosphate hydrolases"/>
    <property type="match status" value="1"/>
</dbReference>
<dbReference type="Proteomes" id="UP001346149">
    <property type="component" value="Unassembled WGS sequence"/>
</dbReference>
<dbReference type="InterPro" id="IPR027417">
    <property type="entry name" value="P-loop_NTPase"/>
</dbReference>
<feature type="binding site" evidence="7">
    <location>
        <begin position="634"/>
        <end position="641"/>
    </location>
    <ligand>
        <name>ATP</name>
        <dbReference type="ChEBI" id="CHEBI:30616"/>
    </ligand>
</feature>
<dbReference type="PRINTS" id="PR00380">
    <property type="entry name" value="KINESINHEAVY"/>
</dbReference>
<evidence type="ECO:0000256" key="5">
    <source>
        <dbReference type="ARBA" id="ARBA00023054"/>
    </source>
</evidence>
<evidence type="ECO:0000256" key="7">
    <source>
        <dbReference type="PROSITE-ProRule" id="PRU00283"/>
    </source>
</evidence>
<feature type="compositionally biased region" description="Basic and acidic residues" evidence="9">
    <location>
        <begin position="1"/>
        <end position="13"/>
    </location>
</feature>
<keyword evidence="4 7" id="KW-0067">ATP-binding</keyword>
<dbReference type="PROSITE" id="PS50067">
    <property type="entry name" value="KINESIN_MOTOR_2"/>
    <property type="match status" value="1"/>
</dbReference>
<dbReference type="Gene3D" id="1.10.418.10">
    <property type="entry name" value="Calponin-like domain"/>
    <property type="match status" value="1"/>
</dbReference>
<proteinExistence type="inferred from homology"/>
<feature type="compositionally biased region" description="Low complexity" evidence="9">
    <location>
        <begin position="992"/>
        <end position="1009"/>
    </location>
</feature>
<evidence type="ECO:0000256" key="2">
    <source>
        <dbReference type="ARBA" id="ARBA00022701"/>
    </source>
</evidence>
<gene>
    <name evidence="11" type="ORF">SAY86_003788</name>
</gene>
<dbReference type="SMART" id="SM00129">
    <property type="entry name" value="KISc"/>
    <property type="match status" value="1"/>
</dbReference>
<feature type="coiled-coil region" evidence="8">
    <location>
        <begin position="308"/>
        <end position="462"/>
    </location>
</feature>
<sequence>MDSLEAKGMKEDDGPINSNLFSSDGSDLQAGERASLIGWLNSSHPDLKLHLRASDEELRSFLLDGTFFIHILKLLRPDEGDQSPMPQSEGIRKFVKALGEMDIPRFSPDDLEKGSMKPVIECLLSVRTHLLSSSVGEDRRKILSESKSQRSMGSPVLSEPSPALLQCSSVKLHEVFQLKQGQHSDISPTQITEMMKLKSLDSAPTQSLLSLANGILGESNDWKNGQIPQHVASLLRNVVQEIERRISTQADHLKTQNNLFKAREEKYQSRIKVLETLAEGVPDEIEVCGSIRSNFLLCKHCPPLFADKEKIEDRSKLEEEEFERLKSLKERGDQEMLVLRREFERLRLEKERKNEESLALKQDFEKLKIEKERGNHEMMALKQELDVMKKTVEIRCQKMEAESEGSKVAFDERVKELEQELAASKGKLRDLEASTKSTNKMAQEQELQLKASRKKVKQLEMYSESKDHLWQKKELTVRTFMDSQFHTLQELRLSSNSIKQDVLRTHRIYSEEFNQLGVKFKPVAEAAQNYHAVLMENRRLFNEVQDLKGNIRVFCRIRPFIPGQAGRETIVEHIGDDGELTVANPSKPGKEGHRMFKFTKVFGPDASQVDVYSDIQAFIRSVLDGYNVCIFAYGQTGSGKTYTMTGPNLATEATWGVNYRALNDLFQISETRSSTLKYEILVQMVEIYNEQIRDLLSSGGTQKKLGISTASQSSGLAVPDASMHPVRSTSDVMDLMDIGFKNRAVSATSMNERSSRSHSILTIHVRGNDLKTGSALHGNLHLVDLAGSERVDRSEVVGDRLREAQHINKSLSALGDVIFALAQKGAHIPYRNSKLTQVLQSSLGGQAKTLMFVQLNPDNVSYSESLSTLKFAERVSGVELGAARSSKEGGRDVRELLEQVASLKETASKREEEIERLKLLGNLKSVNHDRYGSSLSLSSDGSNLVGGSEDYEGRTSSASEAEDEGLADVSVETEHTDSIERPKAVSKVTRPSVLKSVHSSSSLSSKVSSGIKKPVSGSSTMLKPSRRRA</sequence>
<feature type="domain" description="Kinesin motor" evidence="10">
    <location>
        <begin position="550"/>
        <end position="878"/>
    </location>
</feature>
<evidence type="ECO:0000256" key="9">
    <source>
        <dbReference type="SAM" id="MobiDB-lite"/>
    </source>
</evidence>
<dbReference type="Gene3D" id="3.40.850.10">
    <property type="entry name" value="Kinesin motor domain"/>
    <property type="match status" value="1"/>
</dbReference>
<protein>
    <recommendedName>
        <fullName evidence="10">Kinesin motor domain-containing protein</fullName>
    </recommendedName>
</protein>
<dbReference type="FunFam" id="3.40.850.10:FF:000044">
    <property type="entry name" value="p-loop containing nucleoside triphosphate hydrolases superfamily protein"/>
    <property type="match status" value="1"/>
</dbReference>
<dbReference type="InterPro" id="IPR036872">
    <property type="entry name" value="CH_dom_sf"/>
</dbReference>
<dbReference type="Pfam" id="PF00225">
    <property type="entry name" value="Kinesin"/>
    <property type="match status" value="1"/>
</dbReference>
<evidence type="ECO:0000256" key="8">
    <source>
        <dbReference type="SAM" id="Coils"/>
    </source>
</evidence>
<keyword evidence="5 8" id="KW-0175">Coiled coil</keyword>
<feature type="compositionally biased region" description="Low complexity" evidence="9">
    <location>
        <begin position="932"/>
        <end position="948"/>
    </location>
</feature>
<evidence type="ECO:0000256" key="3">
    <source>
        <dbReference type="ARBA" id="ARBA00022741"/>
    </source>
</evidence>
<dbReference type="SUPFAM" id="SSF47576">
    <property type="entry name" value="Calponin-homology domain, CH-domain"/>
    <property type="match status" value="1"/>
</dbReference>
<feature type="coiled-coil region" evidence="8">
    <location>
        <begin position="893"/>
        <end position="920"/>
    </location>
</feature>
<dbReference type="GO" id="GO:0003777">
    <property type="term" value="F:microtubule motor activity"/>
    <property type="evidence" value="ECO:0007669"/>
    <property type="project" value="InterPro"/>
</dbReference>
<feature type="compositionally biased region" description="Basic and acidic residues" evidence="9">
    <location>
        <begin position="972"/>
        <end position="983"/>
    </location>
</feature>
<keyword evidence="3 7" id="KW-0547">Nucleotide-binding</keyword>
<evidence type="ECO:0000256" key="4">
    <source>
        <dbReference type="ARBA" id="ARBA00022840"/>
    </source>
</evidence>
<evidence type="ECO:0000259" key="10">
    <source>
        <dbReference type="PROSITE" id="PS50067"/>
    </source>
</evidence>
<dbReference type="InterPro" id="IPR036961">
    <property type="entry name" value="Kinesin_motor_dom_sf"/>
</dbReference>
<organism evidence="11 12">
    <name type="scientific">Trapa natans</name>
    <name type="common">Water chestnut</name>
    <dbReference type="NCBI Taxonomy" id="22666"/>
    <lineage>
        <taxon>Eukaryota</taxon>
        <taxon>Viridiplantae</taxon>
        <taxon>Streptophyta</taxon>
        <taxon>Embryophyta</taxon>
        <taxon>Tracheophyta</taxon>
        <taxon>Spermatophyta</taxon>
        <taxon>Magnoliopsida</taxon>
        <taxon>eudicotyledons</taxon>
        <taxon>Gunneridae</taxon>
        <taxon>Pentapetalae</taxon>
        <taxon>rosids</taxon>
        <taxon>malvids</taxon>
        <taxon>Myrtales</taxon>
        <taxon>Lythraceae</taxon>
        <taxon>Trapa</taxon>
    </lineage>
</organism>
<feature type="region of interest" description="Disordered" evidence="9">
    <location>
        <begin position="1"/>
        <end position="24"/>
    </location>
</feature>
<accession>A0AAN7RN51</accession>
<evidence type="ECO:0000313" key="12">
    <source>
        <dbReference type="Proteomes" id="UP001346149"/>
    </source>
</evidence>
<keyword evidence="12" id="KW-1185">Reference proteome</keyword>
<name>A0AAN7RN51_TRANT</name>
<dbReference type="InterPro" id="IPR027640">
    <property type="entry name" value="Kinesin-like_fam"/>
</dbReference>
<dbReference type="GO" id="GO:0005524">
    <property type="term" value="F:ATP binding"/>
    <property type="evidence" value="ECO:0007669"/>
    <property type="project" value="UniProtKB-UniRule"/>
</dbReference>
<dbReference type="PANTHER" id="PTHR47972:SF14">
    <property type="entry name" value="KINESIN-LIKE PROTEIN KIN-14J"/>
    <property type="match status" value="1"/>
</dbReference>
<dbReference type="GO" id="GO:0005874">
    <property type="term" value="C:microtubule"/>
    <property type="evidence" value="ECO:0007669"/>
    <property type="project" value="UniProtKB-KW"/>
</dbReference>
<keyword evidence="2" id="KW-0493">Microtubule</keyword>
<evidence type="ECO:0000256" key="1">
    <source>
        <dbReference type="ARBA" id="ARBA00010899"/>
    </source>
</evidence>
<dbReference type="InterPro" id="IPR001752">
    <property type="entry name" value="Kinesin_motor_dom"/>
</dbReference>
<feature type="region of interest" description="Disordered" evidence="9">
    <location>
        <begin position="932"/>
        <end position="1029"/>
    </location>
</feature>
<dbReference type="GO" id="GO:0008017">
    <property type="term" value="F:microtubule binding"/>
    <property type="evidence" value="ECO:0007669"/>
    <property type="project" value="InterPro"/>
</dbReference>
<dbReference type="PANTHER" id="PTHR47972">
    <property type="entry name" value="KINESIN-LIKE PROTEIN KLP-3"/>
    <property type="match status" value="1"/>
</dbReference>
<comment type="caution">
    <text evidence="11">The sequence shown here is derived from an EMBL/GenBank/DDBJ whole genome shotgun (WGS) entry which is preliminary data.</text>
</comment>